<name>A0A226DN52_FOLCA</name>
<dbReference type="AlphaFoldDB" id="A0A226DN52"/>
<protein>
    <submittedName>
        <fullName evidence="1">Uncharacterized protein</fullName>
    </submittedName>
</protein>
<dbReference type="Proteomes" id="UP000198287">
    <property type="component" value="Unassembled WGS sequence"/>
</dbReference>
<proteinExistence type="predicted"/>
<dbReference type="EMBL" id="LNIX01000015">
    <property type="protein sequence ID" value="OXA46653.1"/>
    <property type="molecule type" value="Genomic_DNA"/>
</dbReference>
<keyword evidence="2" id="KW-1185">Reference proteome</keyword>
<accession>A0A226DN52</accession>
<sequence length="190" mass="21706">MACHAVEIEPISRHRTCSLPINEAKCRKNEDAAKYHPWGTKVLWLQKHHTNPKVQIYEICSPQNNAGMNRDGLHTIGGRRIPEKSVDFNQIGFVNPIKDGVSFLPWVTPKATKSCYAVFILESTGSQTDAPRLPTLGRQFFKITWACWEGVWLLLRSHFCAAAIAPTGSKFNMNIPWVNQNKDHFRFFRN</sequence>
<evidence type="ECO:0000313" key="2">
    <source>
        <dbReference type="Proteomes" id="UP000198287"/>
    </source>
</evidence>
<comment type="caution">
    <text evidence="1">The sequence shown here is derived from an EMBL/GenBank/DDBJ whole genome shotgun (WGS) entry which is preliminary data.</text>
</comment>
<evidence type="ECO:0000313" key="1">
    <source>
        <dbReference type="EMBL" id="OXA46653.1"/>
    </source>
</evidence>
<reference evidence="1 2" key="1">
    <citation type="submission" date="2015-12" db="EMBL/GenBank/DDBJ databases">
        <title>The genome of Folsomia candida.</title>
        <authorList>
            <person name="Faddeeva A."/>
            <person name="Derks M.F."/>
            <person name="Anvar Y."/>
            <person name="Smit S."/>
            <person name="Van Straalen N."/>
            <person name="Roelofs D."/>
        </authorList>
    </citation>
    <scope>NUCLEOTIDE SEQUENCE [LARGE SCALE GENOMIC DNA]</scope>
    <source>
        <strain evidence="1 2">VU population</strain>
        <tissue evidence="1">Whole body</tissue>
    </source>
</reference>
<organism evidence="1 2">
    <name type="scientific">Folsomia candida</name>
    <name type="common">Springtail</name>
    <dbReference type="NCBI Taxonomy" id="158441"/>
    <lineage>
        <taxon>Eukaryota</taxon>
        <taxon>Metazoa</taxon>
        <taxon>Ecdysozoa</taxon>
        <taxon>Arthropoda</taxon>
        <taxon>Hexapoda</taxon>
        <taxon>Collembola</taxon>
        <taxon>Entomobryomorpha</taxon>
        <taxon>Isotomoidea</taxon>
        <taxon>Isotomidae</taxon>
        <taxon>Proisotominae</taxon>
        <taxon>Folsomia</taxon>
    </lineage>
</organism>
<gene>
    <name evidence="1" type="ORF">Fcan01_18644</name>
</gene>